<protein>
    <submittedName>
        <fullName evidence="2">Uncharacterized protein</fullName>
    </submittedName>
</protein>
<evidence type="ECO:0000256" key="1">
    <source>
        <dbReference type="SAM" id="Phobius"/>
    </source>
</evidence>
<sequence>MNILLGILLVVLTVLISFLVYRWIRLAWYKLHDMAGIEVGLSQYSVPPPASPAKSETMRLAYQSNLPIPNTFGSDSRFELMPRASKKVHDKKWFKAKTQQPRLSSPSILGIDGASIERMPTAAVMLLDTIHDKLIRYQAWQRDQSQSANQLDHPQTQWLTENKFVVNRLIEQTIPEAVHQYDQIAKYHPRQLNQKIQGEMTAGEMLIEVLARVNRQLDELLNEMFHEVSQQFASTYRYVKNRT</sequence>
<dbReference type="AlphaFoldDB" id="A0A2I1RFW7"/>
<accession>A0A2I1RFW7</accession>
<organism evidence="2 3">
    <name type="scientific">Faucicola osloensis</name>
    <name type="common">Moraxella osloensis</name>
    <dbReference type="NCBI Taxonomy" id="34062"/>
    <lineage>
        <taxon>Bacteria</taxon>
        <taxon>Pseudomonadati</taxon>
        <taxon>Pseudomonadota</taxon>
        <taxon>Gammaproteobacteria</taxon>
        <taxon>Moraxellales</taxon>
        <taxon>Moraxellaceae</taxon>
        <taxon>Faucicola</taxon>
    </lineage>
</organism>
<dbReference type="RefSeq" id="WP_101964995.1">
    <property type="nucleotide sequence ID" value="NZ_PKJS01000015.1"/>
</dbReference>
<gene>
    <name evidence="2" type="ORF">CYJ96_10545</name>
</gene>
<dbReference type="Proteomes" id="UP000234914">
    <property type="component" value="Unassembled WGS sequence"/>
</dbReference>
<proteinExistence type="predicted"/>
<reference evidence="2 3" key="1">
    <citation type="submission" date="2017-12" db="EMBL/GenBank/DDBJ databases">
        <title>Phylogenetic diversity of female urinary microbiome.</title>
        <authorList>
            <person name="Thomas-White K."/>
            <person name="Wolfe A.J."/>
        </authorList>
    </citation>
    <scope>NUCLEOTIDE SEQUENCE [LARGE SCALE GENOMIC DNA]</scope>
    <source>
        <strain evidence="2 3">UMB0416</strain>
    </source>
</reference>
<evidence type="ECO:0000313" key="3">
    <source>
        <dbReference type="Proteomes" id="UP000234914"/>
    </source>
</evidence>
<evidence type="ECO:0000313" key="2">
    <source>
        <dbReference type="EMBL" id="PKZ67998.1"/>
    </source>
</evidence>
<feature type="transmembrane region" description="Helical" evidence="1">
    <location>
        <begin position="6"/>
        <end position="24"/>
    </location>
</feature>
<keyword evidence="1" id="KW-0472">Membrane</keyword>
<dbReference type="EMBL" id="PKJS01000015">
    <property type="protein sequence ID" value="PKZ67998.1"/>
    <property type="molecule type" value="Genomic_DNA"/>
</dbReference>
<keyword evidence="1" id="KW-1133">Transmembrane helix</keyword>
<keyword evidence="1" id="KW-0812">Transmembrane</keyword>
<name>A0A2I1RFW7_FAUOS</name>
<comment type="caution">
    <text evidence="2">The sequence shown here is derived from an EMBL/GenBank/DDBJ whole genome shotgun (WGS) entry which is preliminary data.</text>
</comment>